<dbReference type="InterPro" id="IPR029060">
    <property type="entry name" value="PIN-like_dom_sf"/>
</dbReference>
<dbReference type="EMBL" id="MW021752">
    <property type="protein sequence ID" value="QPX73655.1"/>
    <property type="molecule type" value="Genomic_DNA"/>
</dbReference>
<dbReference type="GO" id="GO:0017108">
    <property type="term" value="F:5'-flap endonuclease activity"/>
    <property type="evidence" value="ECO:0007669"/>
    <property type="project" value="InterPro"/>
</dbReference>
<evidence type="ECO:0000259" key="2">
    <source>
        <dbReference type="Pfam" id="PF09293"/>
    </source>
</evidence>
<protein>
    <submittedName>
        <fullName evidence="3">Putative RnaseH protein</fullName>
    </submittedName>
</protein>
<dbReference type="PANTHER" id="PTHR42646">
    <property type="entry name" value="FLAP ENDONUCLEASE XNI"/>
    <property type="match status" value="1"/>
</dbReference>
<accession>A0A7T3N784</accession>
<evidence type="ECO:0000259" key="1">
    <source>
        <dbReference type="Pfam" id="PF02739"/>
    </source>
</evidence>
<dbReference type="Proteomes" id="UP000595743">
    <property type="component" value="Genome"/>
</dbReference>
<dbReference type="GO" id="GO:0003677">
    <property type="term" value="F:DNA binding"/>
    <property type="evidence" value="ECO:0007669"/>
    <property type="project" value="InterPro"/>
</dbReference>
<sequence length="313" mass="36481">MNEVQMSDLNCLFAEEDQVKEGVILIDLSQIAMATILHTYKEGDKLTTPMVRHLILSTLKFNAFKWKKDGYTKIVICVDNAINGYWRRDVAYYYKKNRAKAREESNWDWEGYFEGLRTVIDEFKQYMPYYVIDIDKAEADDSIAVLTKKFSLEGHPVMIVSSDGDFTQLHKYPNVKQWSPMQKKLVKSKTGSPALDCMVKIIKGDKKDNVASIKVRSDFWYTHVDGERTPSTKMTFVEECLDAGENIKDLLTEEQYKRFLENRVLIDFDYIREDIVANILDCYNNYQLPGRGKIYSYFVKSGLSKLMKEINNF</sequence>
<dbReference type="GO" id="GO:0033567">
    <property type="term" value="P:DNA replication, Okazaki fragment processing"/>
    <property type="evidence" value="ECO:0007669"/>
    <property type="project" value="InterPro"/>
</dbReference>
<gene>
    <name evidence="3" type="ORF">EVAN_6</name>
</gene>
<dbReference type="Gene3D" id="3.40.50.1010">
    <property type="entry name" value="5'-nuclease"/>
    <property type="match status" value="1"/>
</dbReference>
<dbReference type="SUPFAM" id="SSF88723">
    <property type="entry name" value="PIN domain-like"/>
    <property type="match status" value="1"/>
</dbReference>
<dbReference type="InterPro" id="IPR036279">
    <property type="entry name" value="5-3_exonuclease_C_sf"/>
</dbReference>
<dbReference type="InterPro" id="IPR036276">
    <property type="entry name" value="T4_RNaseH_C"/>
</dbReference>
<dbReference type="InterPro" id="IPR020046">
    <property type="entry name" value="5-3_exonucl_a-hlix_arch_N"/>
</dbReference>
<dbReference type="SUPFAM" id="SSF47807">
    <property type="entry name" value="5' to 3' exonuclease, C-terminal subdomain"/>
    <property type="match status" value="1"/>
</dbReference>
<evidence type="ECO:0000313" key="4">
    <source>
        <dbReference type="Proteomes" id="UP000595743"/>
    </source>
</evidence>
<dbReference type="InterPro" id="IPR038969">
    <property type="entry name" value="FEN"/>
</dbReference>
<dbReference type="Pfam" id="PF02739">
    <property type="entry name" value="5_3_exonuc_N"/>
    <property type="match status" value="1"/>
</dbReference>
<name>A0A7T3N784_9CAUD</name>
<organism evidence="3 4">
    <name type="scientific">Klebsiella phage vB_KpnM_BovinicusUrsus</name>
    <dbReference type="NCBI Taxonomy" id="2777352"/>
    <lineage>
        <taxon>Viruses</taxon>
        <taxon>Duplodnaviria</taxon>
        <taxon>Heunggongvirae</taxon>
        <taxon>Uroviricota</taxon>
        <taxon>Caudoviricetes</taxon>
        <taxon>Pantevenvirales</taxon>
        <taxon>Straboviridae</taxon>
        <taxon>Tevenvirinae</taxon>
        <taxon>Jiaodavirus</taxon>
        <taxon>Jiaodavirus jd18</taxon>
    </lineage>
</organism>
<feature type="domain" description="T4 RNase H C-terminal" evidence="2">
    <location>
        <begin position="191"/>
        <end position="313"/>
    </location>
</feature>
<reference evidence="3 4" key="1">
    <citation type="submission" date="2020-09" db="EMBL/GenBank/DDBJ databases">
        <authorList>
            <person name="Kaiser E."/>
            <person name="Loertsher E."/>
            <person name="Boyd C."/>
            <person name="Allen K."/>
            <person name="Carter N."/>
            <person name="Sharma R."/>
            <person name="Flor S."/>
            <person name="Grose J."/>
        </authorList>
    </citation>
    <scope>NUCLEOTIDE SEQUENCE [LARGE SCALE GENOMIC DNA]</scope>
</reference>
<feature type="domain" description="5'-3' exonuclease alpha-helical arch N-terminal" evidence="1">
    <location>
        <begin position="66"/>
        <end position="182"/>
    </location>
</feature>
<dbReference type="Gene3D" id="1.10.150.20">
    <property type="entry name" value="5' to 3' exonuclease, C-terminal subdomain"/>
    <property type="match status" value="1"/>
</dbReference>
<dbReference type="PANTHER" id="PTHR42646:SF2">
    <property type="entry name" value="5'-3' EXONUCLEASE FAMILY PROTEIN"/>
    <property type="match status" value="1"/>
</dbReference>
<dbReference type="Pfam" id="PF09293">
    <property type="entry name" value="RNaseH_C"/>
    <property type="match status" value="1"/>
</dbReference>
<proteinExistence type="predicted"/>
<evidence type="ECO:0000313" key="3">
    <source>
        <dbReference type="EMBL" id="QPX73655.1"/>
    </source>
</evidence>